<dbReference type="InterPro" id="IPR006094">
    <property type="entry name" value="Oxid_FAD_bind_N"/>
</dbReference>
<name>A0AAE8SSI3_9PEZI</name>
<dbReference type="Pfam" id="PF01565">
    <property type="entry name" value="FAD_binding_4"/>
    <property type="match status" value="1"/>
</dbReference>
<gene>
    <name evidence="3" type="ORF">DNG_02338</name>
</gene>
<dbReference type="PANTHER" id="PTHR40616:SF1">
    <property type="entry name" value="LINALOOL DEHYDRATASE_ISOMERASE DOMAIN-CONTAINING PROTEIN"/>
    <property type="match status" value="1"/>
</dbReference>
<feature type="signal peptide" evidence="1">
    <location>
        <begin position="1"/>
        <end position="18"/>
    </location>
</feature>
<keyword evidence="1" id="KW-0732">Signal</keyword>
<feature type="domain" description="FAD-binding PCMH-type" evidence="2">
    <location>
        <begin position="572"/>
        <end position="757"/>
    </location>
</feature>
<dbReference type="SUPFAM" id="SSF56176">
    <property type="entry name" value="FAD-binding/transporter-associated domain-like"/>
    <property type="match status" value="1"/>
</dbReference>
<dbReference type="Proteomes" id="UP001187682">
    <property type="component" value="Unassembled WGS sequence"/>
</dbReference>
<dbReference type="InterPro" id="IPR016166">
    <property type="entry name" value="FAD-bd_PCMH"/>
</dbReference>
<reference evidence="3" key="1">
    <citation type="submission" date="2018-03" db="EMBL/GenBank/DDBJ databases">
        <authorList>
            <person name="Guldener U."/>
        </authorList>
    </citation>
    <scope>NUCLEOTIDE SEQUENCE</scope>
</reference>
<dbReference type="Gene3D" id="3.30.465.10">
    <property type="match status" value="1"/>
</dbReference>
<dbReference type="EMBL" id="ONZQ02000002">
    <property type="protein sequence ID" value="SPN99302.1"/>
    <property type="molecule type" value="Genomic_DNA"/>
</dbReference>
<accession>A0AAE8SSI3</accession>
<protein>
    <recommendedName>
        <fullName evidence="2">FAD-binding PCMH-type domain-containing protein</fullName>
    </recommendedName>
</protein>
<dbReference type="InterPro" id="IPR016169">
    <property type="entry name" value="FAD-bd_PCMH_sub2"/>
</dbReference>
<organism evidence="3 4">
    <name type="scientific">Cephalotrichum gorgonifer</name>
    <dbReference type="NCBI Taxonomy" id="2041049"/>
    <lineage>
        <taxon>Eukaryota</taxon>
        <taxon>Fungi</taxon>
        <taxon>Dikarya</taxon>
        <taxon>Ascomycota</taxon>
        <taxon>Pezizomycotina</taxon>
        <taxon>Sordariomycetes</taxon>
        <taxon>Hypocreomycetidae</taxon>
        <taxon>Microascales</taxon>
        <taxon>Microascaceae</taxon>
        <taxon>Cephalotrichum</taxon>
    </lineage>
</organism>
<dbReference type="PROSITE" id="PS51387">
    <property type="entry name" value="FAD_PCMH"/>
    <property type="match status" value="1"/>
</dbReference>
<evidence type="ECO:0000256" key="1">
    <source>
        <dbReference type="SAM" id="SignalP"/>
    </source>
</evidence>
<evidence type="ECO:0000259" key="2">
    <source>
        <dbReference type="PROSITE" id="PS51387"/>
    </source>
</evidence>
<sequence length="757" mass="83613">MFAQLAVLLVSQAIGSVALSGEARAMMEDSMAWMDRFYDPGLGQLYDLESKAAMNHETLTSAWYAVGLLARNGNRGRDVSAAESIINYIIADQHDNPRDLWYGGYTREPEEPDVGTAVYPAKAYGSFDPNWRGFVGLSFITIYEDFGHLLSKSTKDLMLESLHNCSVGDSYRDGGVNGDNLYPSYSNPAIMRAVGTGWTGRHTGDKNMTEAGEYYAKQIIELWDIHETLSEFNSATYTGISLFGLTLWCKYMPKDSIMARRGPDMLRGVWNTTAQLWHANMRNLAGPWDRSYSFDMTRSLGHLSLFLAPIIGRKNAGLHQYPEVMSHARDWAWAPLIAVHSEFHNSLLSRELKTSLKTFDGERTWEGQAYYPPYDLESRNITVWMREKLIIGAQSYRTRSKNGPSNNNGQFHPAVVQWMYGDGKIGWISLRSSEAHMKVEVSPGRLKLSYPDGGAGSVFVFFASPSLRQPNVGKWDDIQGVSISISGNVDEKYDVKFAGRYGGASGPYYDHNYWRFEHKMPANFKAISRHGTIITDKLAALLQADELPTVELLTPQSTGYAERRELRDNIYPHVQPAAIAVPKDTTELSGAVKWANSNGLKLTVRAGGNDFFGRSMADGALAIDLRSMNSLSVCDDKKTATIGGGTISRDLKLALEAEGLMTPTGNALTAVLLEAVEAMPAIPGANIAWSDHQAIDPAQMPPNCFVPQNHSYCSNSFTVADNAFAEASNLWSAGVTEKLLALGEDVVIRGGTRPRIH</sequence>
<feature type="chain" id="PRO_5041979809" description="FAD-binding PCMH-type domain-containing protein" evidence="1">
    <location>
        <begin position="19"/>
        <end position="757"/>
    </location>
</feature>
<dbReference type="PANTHER" id="PTHR40616">
    <property type="entry name" value="LINALOOL DEHYDRATASE_ISOMERASE DOMAIN-CONTAINING PROTEIN"/>
    <property type="match status" value="1"/>
</dbReference>
<proteinExistence type="predicted"/>
<evidence type="ECO:0000313" key="3">
    <source>
        <dbReference type="EMBL" id="SPN99302.1"/>
    </source>
</evidence>
<evidence type="ECO:0000313" key="4">
    <source>
        <dbReference type="Proteomes" id="UP001187682"/>
    </source>
</evidence>
<keyword evidence="4" id="KW-1185">Reference proteome</keyword>
<dbReference type="GO" id="GO:0071949">
    <property type="term" value="F:FAD binding"/>
    <property type="evidence" value="ECO:0007669"/>
    <property type="project" value="InterPro"/>
</dbReference>
<comment type="caution">
    <text evidence="3">The sequence shown here is derived from an EMBL/GenBank/DDBJ whole genome shotgun (WGS) entry which is preliminary data.</text>
</comment>
<dbReference type="InterPro" id="IPR036318">
    <property type="entry name" value="FAD-bd_PCMH-like_sf"/>
</dbReference>
<dbReference type="AlphaFoldDB" id="A0AAE8SSI3"/>